<dbReference type="PANTHER" id="PTHR22607:SF3">
    <property type="entry name" value="CDK2-ASSOCIATED PROTEIN 1, ISOFORM B"/>
    <property type="match status" value="1"/>
</dbReference>
<dbReference type="InterPro" id="IPR017266">
    <property type="entry name" value="DOC_1/2"/>
</dbReference>
<evidence type="ECO:0000256" key="3">
    <source>
        <dbReference type="ARBA" id="ARBA00022553"/>
    </source>
</evidence>
<organism evidence="6 7">
    <name type="scientific">Lucilia cuprina</name>
    <name type="common">Green bottle fly</name>
    <name type="synonym">Australian sheep blowfly</name>
    <dbReference type="NCBI Taxonomy" id="7375"/>
    <lineage>
        <taxon>Eukaryota</taxon>
        <taxon>Metazoa</taxon>
        <taxon>Ecdysozoa</taxon>
        <taxon>Arthropoda</taxon>
        <taxon>Hexapoda</taxon>
        <taxon>Insecta</taxon>
        <taxon>Pterygota</taxon>
        <taxon>Neoptera</taxon>
        <taxon>Endopterygota</taxon>
        <taxon>Diptera</taxon>
        <taxon>Brachycera</taxon>
        <taxon>Muscomorpha</taxon>
        <taxon>Oestroidea</taxon>
        <taxon>Calliphoridae</taxon>
        <taxon>Luciliinae</taxon>
        <taxon>Lucilia</taxon>
    </lineage>
</organism>
<evidence type="ECO:0008006" key="8">
    <source>
        <dbReference type="Google" id="ProtNLM"/>
    </source>
</evidence>
<dbReference type="EMBL" id="JRES01000127">
    <property type="protein sequence ID" value="KNC33966.1"/>
    <property type="molecule type" value="Genomic_DNA"/>
</dbReference>
<protein>
    <recommendedName>
        <fullName evidence="8">Cyclin-dependent kinase 2-associated protein 1</fullName>
    </recommendedName>
</protein>
<dbReference type="STRING" id="7375.A0A0L0CNW9"/>
<comment type="similarity">
    <text evidence="2">Belongs to the CDK2AP family.</text>
</comment>
<dbReference type="OMA" id="ANMCSTN"/>
<proteinExistence type="inferred from homology"/>
<dbReference type="OrthoDB" id="9628807at2759"/>
<evidence type="ECO:0000313" key="6">
    <source>
        <dbReference type="EMBL" id="KNC33966.1"/>
    </source>
</evidence>
<reference evidence="6 7" key="1">
    <citation type="journal article" date="2015" name="Nat. Commun.">
        <title>Lucilia cuprina genome unlocks parasitic fly biology to underpin future interventions.</title>
        <authorList>
            <person name="Anstead C.A."/>
            <person name="Korhonen P.K."/>
            <person name="Young N.D."/>
            <person name="Hall R.S."/>
            <person name="Jex A.R."/>
            <person name="Murali S.C."/>
            <person name="Hughes D.S."/>
            <person name="Lee S.F."/>
            <person name="Perry T."/>
            <person name="Stroehlein A.J."/>
            <person name="Ansell B.R."/>
            <person name="Breugelmans B."/>
            <person name="Hofmann A."/>
            <person name="Qu J."/>
            <person name="Dugan S."/>
            <person name="Lee S.L."/>
            <person name="Chao H."/>
            <person name="Dinh H."/>
            <person name="Han Y."/>
            <person name="Doddapaneni H.V."/>
            <person name="Worley K.C."/>
            <person name="Muzny D.M."/>
            <person name="Ioannidis P."/>
            <person name="Waterhouse R.M."/>
            <person name="Zdobnov E.M."/>
            <person name="James P.J."/>
            <person name="Bagnall N.H."/>
            <person name="Kotze A.C."/>
            <person name="Gibbs R.A."/>
            <person name="Richards S."/>
            <person name="Batterham P."/>
            <person name="Gasser R.B."/>
        </authorList>
    </citation>
    <scope>NUCLEOTIDE SEQUENCE [LARGE SCALE GENOMIC DNA]</scope>
    <source>
        <strain evidence="6 7">LS</strain>
        <tissue evidence="6">Full body</tissue>
    </source>
</reference>
<evidence type="ECO:0000256" key="4">
    <source>
        <dbReference type="ARBA" id="ARBA00023242"/>
    </source>
</evidence>
<evidence type="ECO:0000256" key="1">
    <source>
        <dbReference type="ARBA" id="ARBA00004123"/>
    </source>
</evidence>
<name>A0A0L0CNW9_LUCCU</name>
<sequence length="293" mass="31697">MDIMDIQAVESKLSDVTVTPIPRSQVQNFYNYQQQREQREQQPQIQISAIHHAPRERHSHGLTSTERDDIRVAHSSGSRDLYGHSKRERDYHQQLSQVAAAVASGNTSNAAVAAAALQYTQQLQAQLALLQQQANTTASPSITLTPANPRASVLSSTLASQLSMTPIPNTNHNNVSITSNGGGGGGGVVSTPSQLKYPQSTSPLILGNNVASNLTTAMTSSSSNLAGSAQNNTQNNGLTKYAQLLAIIEEMGRDIRPTYTGSRTSTERLKRGIVHARILVRECLMETERSARQ</sequence>
<dbReference type="GO" id="GO:0005634">
    <property type="term" value="C:nucleus"/>
    <property type="evidence" value="ECO:0007669"/>
    <property type="project" value="UniProtKB-SubCell"/>
</dbReference>
<dbReference type="AlphaFoldDB" id="A0A0L0CNW9"/>
<comment type="subcellular location">
    <subcellularLocation>
        <location evidence="1">Nucleus</location>
    </subcellularLocation>
</comment>
<feature type="compositionally biased region" description="Polar residues" evidence="5">
    <location>
        <begin position="167"/>
        <end position="179"/>
    </location>
</feature>
<dbReference type="Proteomes" id="UP000037069">
    <property type="component" value="Unassembled WGS sequence"/>
</dbReference>
<keyword evidence="3" id="KW-0597">Phosphoprotein</keyword>
<dbReference type="Pfam" id="PF09806">
    <property type="entry name" value="CDK2AP"/>
    <property type="match status" value="1"/>
</dbReference>
<comment type="caution">
    <text evidence="6">The sequence shown here is derived from an EMBL/GenBank/DDBJ whole genome shotgun (WGS) entry which is preliminary data.</text>
</comment>
<accession>A0A0L0CNW9</accession>
<feature type="region of interest" description="Disordered" evidence="5">
    <location>
        <begin position="167"/>
        <end position="194"/>
    </location>
</feature>
<dbReference type="GO" id="GO:0005737">
    <property type="term" value="C:cytoplasm"/>
    <property type="evidence" value="ECO:0007669"/>
    <property type="project" value="TreeGrafter"/>
</dbReference>
<keyword evidence="7" id="KW-1185">Reference proteome</keyword>
<dbReference type="Gene3D" id="6.10.140.1300">
    <property type="match status" value="1"/>
</dbReference>
<evidence type="ECO:0000313" key="7">
    <source>
        <dbReference type="Proteomes" id="UP000037069"/>
    </source>
</evidence>
<dbReference type="PANTHER" id="PTHR22607">
    <property type="entry name" value="DELETED IN ORAL CANCER 1/CDK2-ASSOCIATED PROTEIN 1"/>
    <property type="match status" value="1"/>
</dbReference>
<evidence type="ECO:0000256" key="5">
    <source>
        <dbReference type="SAM" id="MobiDB-lite"/>
    </source>
</evidence>
<evidence type="ECO:0000256" key="2">
    <source>
        <dbReference type="ARBA" id="ARBA00008485"/>
    </source>
</evidence>
<keyword evidence="4" id="KW-0539">Nucleus</keyword>
<feature type="region of interest" description="Disordered" evidence="5">
    <location>
        <begin position="52"/>
        <end position="89"/>
    </location>
</feature>
<gene>
    <name evidence="6" type="ORF">FF38_04279</name>
</gene>